<organism evidence="1 2">
    <name type="scientific">Candidatus Daviesbacteria bacterium RIFCSPHIGHO2_01_FULL_41_23</name>
    <dbReference type="NCBI Taxonomy" id="1797764"/>
    <lineage>
        <taxon>Bacteria</taxon>
        <taxon>Candidatus Daviesiibacteriota</taxon>
    </lineage>
</organism>
<dbReference type="InterPro" id="IPR027417">
    <property type="entry name" value="P-loop_NTPase"/>
</dbReference>
<reference evidence="1 2" key="1">
    <citation type="journal article" date="2016" name="Nat. Commun.">
        <title>Thousands of microbial genomes shed light on interconnected biogeochemical processes in an aquifer system.</title>
        <authorList>
            <person name="Anantharaman K."/>
            <person name="Brown C.T."/>
            <person name="Hug L.A."/>
            <person name="Sharon I."/>
            <person name="Castelle C.J."/>
            <person name="Probst A.J."/>
            <person name="Thomas B.C."/>
            <person name="Singh A."/>
            <person name="Wilkins M.J."/>
            <person name="Karaoz U."/>
            <person name="Brodie E.L."/>
            <person name="Williams K.H."/>
            <person name="Hubbard S.S."/>
            <person name="Banfield J.F."/>
        </authorList>
    </citation>
    <scope>NUCLEOTIDE SEQUENCE [LARGE SCALE GENOMIC DNA]</scope>
</reference>
<comment type="caution">
    <text evidence="1">The sequence shown here is derived from an EMBL/GenBank/DDBJ whole genome shotgun (WGS) entry which is preliminary data.</text>
</comment>
<dbReference type="AlphaFoldDB" id="A0A1F5ITF7"/>
<evidence type="ECO:0000313" key="2">
    <source>
        <dbReference type="Proteomes" id="UP000176336"/>
    </source>
</evidence>
<sequence length="454" mass="51788">MLEQATVVNTDQLGALKPCFPQGHEITTDSSVVMVVGPNGSGKTGLLRMMYSSLGFREYFKEHGISQLWHWYGLDTLTDRFFDPDFRGLPPVYCNLGDRVSENTTQIRTGLNAGEVTSDLRGGFETHQLKLGSNPRIKKNGEDYWVISDEETTYAFLLKKSIYKGANLPGFRPDQTVISGQIHVLSSDYVSYSSESIWLDEEERYALARRVRNENKSVDLSDKILNFLASDSRFNINTGDYIANQSGHLIPRKTLKEVKRAKTVFGEKTDLNVWGYLKLGMDDVPTYAKMILPSPGTRYDGQFVNAPTYGDFLIEQLQRQFEPKSVGLTQLQYLERQFESVKDFFEKRIMATPRTKDEWNWQFKGKPLDIPEDAHLILFMDEPTIALDYLNLFKVRDMILGAVRKYSPRLQVFIATNDPILIERTPEAKFVSLYGQPATSFSSFSELQHSLPQV</sequence>
<dbReference type="Proteomes" id="UP000176336">
    <property type="component" value="Unassembled WGS sequence"/>
</dbReference>
<protein>
    <submittedName>
        <fullName evidence="1">Uncharacterized protein</fullName>
    </submittedName>
</protein>
<dbReference type="SUPFAM" id="SSF52540">
    <property type="entry name" value="P-loop containing nucleoside triphosphate hydrolases"/>
    <property type="match status" value="1"/>
</dbReference>
<accession>A0A1F5ITF7</accession>
<name>A0A1F5ITF7_9BACT</name>
<proteinExistence type="predicted"/>
<evidence type="ECO:0000313" key="1">
    <source>
        <dbReference type="EMBL" id="OGE19652.1"/>
    </source>
</evidence>
<dbReference type="EMBL" id="MFCR01000002">
    <property type="protein sequence ID" value="OGE19652.1"/>
    <property type="molecule type" value="Genomic_DNA"/>
</dbReference>
<gene>
    <name evidence="1" type="ORF">A2871_03240</name>
</gene>
<dbReference type="CDD" id="cd00267">
    <property type="entry name" value="ABC_ATPase"/>
    <property type="match status" value="1"/>
</dbReference>